<feature type="transmembrane region" description="Helical" evidence="6">
    <location>
        <begin position="473"/>
        <end position="492"/>
    </location>
</feature>
<dbReference type="Proteomes" id="UP000051934">
    <property type="component" value="Unassembled WGS sequence"/>
</dbReference>
<evidence type="ECO:0000256" key="6">
    <source>
        <dbReference type="SAM" id="Phobius"/>
    </source>
</evidence>
<dbReference type="PANTHER" id="PTHR43478">
    <property type="entry name" value="NA+/H+ ANTIPORTER-RELATED"/>
    <property type="match status" value="1"/>
</dbReference>
<feature type="transmembrane region" description="Helical" evidence="6">
    <location>
        <begin position="108"/>
        <end position="129"/>
    </location>
</feature>
<evidence type="ECO:0000259" key="7">
    <source>
        <dbReference type="Pfam" id="PF03553"/>
    </source>
</evidence>
<feature type="transmembrane region" description="Helical" evidence="6">
    <location>
        <begin position="358"/>
        <end position="379"/>
    </location>
</feature>
<protein>
    <recommendedName>
        <fullName evidence="7">Na+/H+ antiporter NhaC-like C-terminal domain-containing protein</fullName>
    </recommendedName>
</protein>
<feature type="transmembrane region" description="Helical" evidence="6">
    <location>
        <begin position="191"/>
        <end position="215"/>
    </location>
</feature>
<reference evidence="8 9" key="1">
    <citation type="submission" date="2015-10" db="EMBL/GenBank/DDBJ databases">
        <title>Metagenome-Assembled Genomes uncover a global brackish microbiome.</title>
        <authorList>
            <person name="Hugerth L.W."/>
            <person name="Larsson J."/>
            <person name="Alneberg J."/>
            <person name="Lindh M.V."/>
            <person name="Legrand C."/>
            <person name="Pinhassi J."/>
            <person name="Andersson A.F."/>
        </authorList>
    </citation>
    <scope>NUCLEOTIDE SEQUENCE [LARGE SCALE GENOMIC DNA]</scope>
    <source>
        <strain evidence="8">BACL4 MAG-120507-bin80</strain>
    </source>
</reference>
<dbReference type="AlphaFoldDB" id="A0A0R2SA95"/>
<gene>
    <name evidence="8" type="ORF">ABR69_02920</name>
</gene>
<organism evidence="8 9">
    <name type="scientific">OM182 bacterium BACL3 MAG-120507-bin80</name>
    <dbReference type="NCBI Taxonomy" id="1655577"/>
    <lineage>
        <taxon>Bacteria</taxon>
        <taxon>Pseudomonadati</taxon>
        <taxon>Pseudomonadota</taxon>
        <taxon>Gammaproteobacteria</taxon>
        <taxon>OMG group</taxon>
        <taxon>OM182 clade</taxon>
    </lineage>
</organism>
<feature type="domain" description="Na+/H+ antiporter NhaC-like C-terminal" evidence="7">
    <location>
        <begin position="154"/>
        <end position="465"/>
    </location>
</feature>
<dbReference type="InterPro" id="IPR018461">
    <property type="entry name" value="Na/H_Antiport_NhaC-like_C"/>
</dbReference>
<evidence type="ECO:0000313" key="9">
    <source>
        <dbReference type="Proteomes" id="UP000051934"/>
    </source>
</evidence>
<evidence type="ECO:0000256" key="5">
    <source>
        <dbReference type="ARBA" id="ARBA00023136"/>
    </source>
</evidence>
<evidence type="ECO:0000256" key="1">
    <source>
        <dbReference type="ARBA" id="ARBA00004651"/>
    </source>
</evidence>
<dbReference type="GO" id="GO:0005886">
    <property type="term" value="C:plasma membrane"/>
    <property type="evidence" value="ECO:0007669"/>
    <property type="project" value="UniProtKB-SubCell"/>
</dbReference>
<accession>A0A0R2SA95</accession>
<feature type="transmembrane region" description="Helical" evidence="6">
    <location>
        <begin position="150"/>
        <end position="171"/>
    </location>
</feature>
<evidence type="ECO:0000313" key="8">
    <source>
        <dbReference type="EMBL" id="KRO71815.1"/>
    </source>
</evidence>
<keyword evidence="3 6" id="KW-0812">Transmembrane</keyword>
<feature type="transmembrane region" description="Helical" evidence="6">
    <location>
        <begin position="318"/>
        <end position="338"/>
    </location>
</feature>
<dbReference type="PANTHER" id="PTHR43478:SF1">
    <property type="entry name" value="NA+_H+ ANTIPORTER NHAC-LIKE C-TERMINAL DOMAIN-CONTAINING PROTEIN"/>
    <property type="match status" value="1"/>
</dbReference>
<comment type="subcellular location">
    <subcellularLocation>
        <location evidence="1">Cell membrane</location>
        <topology evidence="1">Multi-pass membrane protein</topology>
    </subcellularLocation>
</comment>
<dbReference type="EMBL" id="LIBB01000131">
    <property type="protein sequence ID" value="KRO71815.1"/>
    <property type="molecule type" value="Genomic_DNA"/>
</dbReference>
<feature type="transmembrane region" description="Helical" evidence="6">
    <location>
        <begin position="253"/>
        <end position="274"/>
    </location>
</feature>
<name>A0A0R2SA95_9GAMM</name>
<sequence length="500" mass="53804">MESLLAISPSLLALVMAFTTRRVILSLFSAVALGFFILNDYQPLSTSIALFEQGIFQQLQGSNAQIVIVITVISGFIYLLEASSTMRAFSSFMGSRVRSAAKLKLSTLFSGILIFFTDSGNSLILGPVYRPVYDKLRICREKLAYIIDSTSSPVCVLIPIISWGAYTMGLMEQAYTNEGIDKDGFTAFREVWFYQLYPLLTLGGVFFVALFNVYLGRMATAQRALLSGELVYDDSSKADDALSPTLQRYGARIVGAALGTLFISMLLLFTLFVARNGGLDGPTIRVTLALSYTTATLVTIVALSRLGLFSFTQSSTSFFAGMGKIMPILCILILAWTLSDVLTELETGKAIAALLEAINFPTWMLASMIFLIGAALSLATGSSWGTFALVIPIVVPIAAALDASIPICLGAALSGGLFGDQTSPISDTTVLSSMSSGVNHMAHVETQIPYALITASFAFVGFIFASLTPALEAPYLSFVSMFILMGATYFVLSKMRVGRL</sequence>
<evidence type="ECO:0000256" key="3">
    <source>
        <dbReference type="ARBA" id="ARBA00022692"/>
    </source>
</evidence>
<dbReference type="Pfam" id="PF03553">
    <property type="entry name" value="Na_H_antiporter"/>
    <property type="match status" value="1"/>
</dbReference>
<comment type="caution">
    <text evidence="8">The sequence shown here is derived from an EMBL/GenBank/DDBJ whole genome shotgun (WGS) entry which is preliminary data.</text>
</comment>
<feature type="transmembrane region" description="Helical" evidence="6">
    <location>
        <begin position="286"/>
        <end position="306"/>
    </location>
</feature>
<keyword evidence="5 6" id="KW-0472">Membrane</keyword>
<evidence type="ECO:0000256" key="2">
    <source>
        <dbReference type="ARBA" id="ARBA00022475"/>
    </source>
</evidence>
<proteinExistence type="predicted"/>
<feature type="transmembrane region" description="Helical" evidence="6">
    <location>
        <begin position="63"/>
        <end position="80"/>
    </location>
</feature>
<evidence type="ECO:0000256" key="4">
    <source>
        <dbReference type="ARBA" id="ARBA00022989"/>
    </source>
</evidence>
<keyword evidence="2" id="KW-1003">Cell membrane</keyword>
<feature type="transmembrane region" description="Helical" evidence="6">
    <location>
        <begin position="448"/>
        <end position="467"/>
    </location>
</feature>
<keyword evidence="4 6" id="KW-1133">Transmembrane helix</keyword>